<evidence type="ECO:0000256" key="6">
    <source>
        <dbReference type="ARBA" id="ARBA00047942"/>
    </source>
</evidence>
<evidence type="ECO:0000313" key="9">
    <source>
        <dbReference type="Proteomes" id="UP000563151"/>
    </source>
</evidence>
<gene>
    <name evidence="8" type="ORF">HGG79_18225</name>
</gene>
<dbReference type="InterPro" id="IPR029063">
    <property type="entry name" value="SAM-dependent_MTases_sf"/>
</dbReference>
<accession>A0A923J1X5</accession>
<keyword evidence="5" id="KW-0949">S-adenosyl-L-methionine</keyword>
<keyword evidence="9" id="KW-1185">Reference proteome</keyword>
<dbReference type="InterPro" id="IPR012327">
    <property type="entry name" value="MeTrfase_D12"/>
</dbReference>
<organism evidence="8 9">
    <name type="scientific">Clostridium tetanomorphum</name>
    <dbReference type="NCBI Taxonomy" id="1553"/>
    <lineage>
        <taxon>Bacteria</taxon>
        <taxon>Bacillati</taxon>
        <taxon>Bacillota</taxon>
        <taxon>Clostridia</taxon>
        <taxon>Eubacteriales</taxon>
        <taxon>Clostridiaceae</taxon>
        <taxon>Clostridium</taxon>
    </lineage>
</organism>
<evidence type="ECO:0000313" key="8">
    <source>
        <dbReference type="EMBL" id="MBC2399686.1"/>
    </source>
</evidence>
<dbReference type="Pfam" id="PF04556">
    <property type="entry name" value="DpnII"/>
    <property type="match status" value="1"/>
</dbReference>
<evidence type="ECO:0000256" key="4">
    <source>
        <dbReference type="ARBA" id="ARBA00022679"/>
    </source>
</evidence>
<dbReference type="PANTHER" id="PTHR30481">
    <property type="entry name" value="DNA ADENINE METHYLASE"/>
    <property type="match status" value="1"/>
</dbReference>
<protein>
    <recommendedName>
        <fullName evidence="2">site-specific DNA-methyltransferase (adenine-specific)</fullName>
        <ecNumber evidence="2">2.1.1.72</ecNumber>
    </recommendedName>
</protein>
<dbReference type="EC" id="2.1.1.72" evidence="2"/>
<dbReference type="NCBIfam" id="TIGR00571">
    <property type="entry name" value="dam"/>
    <property type="match status" value="1"/>
</dbReference>
<sequence length="635" mass="74342">MNLGVIMMNFNVKPFLKWAGGKSQLLHEIIQELPINIKQIKRYVEPFVGAGAVFIHFLENNYFEEYIINDINYKLINLYKVIRDRPDDLIEKLEKLKAQYLESDSEEREQLFYKIRTNFNNAECDIIQSSAYFIFLNKTCFNGLYRENSKGEFNVPFGKYKNPSFFDELQLREISRLLNLKNENGEFKVKILNKSFDELEEYVDINTFVYCDPPYRPVTLGGFTSYNKSNFNDKEQILLRDFFETLHKKGAKVMLSNSDPKNLDEKDNFFDDLYSKFNIKRVYAKRAINSAGDKRGKITELLITSYKEQANSEAATTKIDECIKEYLRTESSDLVKIFTKSLLETNRGFNFYVNWQRPATIVSQYNIELNTLNALVKNKNYDDDFKKIVKRFPTVINVLPALFALSKDERENLRKGKDVLKVVNIDALEDDLLEYRFNIGEEENLTEEEIEKYLDFTKKIGLKYLFTDLLEKHLIDYLIGCEVGLDSNGRKNRGGLAFELALEPIIYNIAKKYNIKMLTQKQFKVLRKMGFEISEDIANRKADFILIKDNKIMNIEANFYGGSGSKPEEIIDSYINRQEDLRNNNIEFALITDGKKCWGNDHKPQLLKGFRHLNYLLNFNMSKNGMLEEIINNIF</sequence>
<dbReference type="GO" id="GO:0006298">
    <property type="term" value="P:mismatch repair"/>
    <property type="evidence" value="ECO:0007669"/>
    <property type="project" value="TreeGrafter"/>
</dbReference>
<comment type="catalytic activity">
    <reaction evidence="6">
        <text>a 2'-deoxyadenosine in DNA + S-adenosyl-L-methionine = an N(6)-methyl-2'-deoxyadenosine in DNA + S-adenosyl-L-homocysteine + H(+)</text>
        <dbReference type="Rhea" id="RHEA:15197"/>
        <dbReference type="Rhea" id="RHEA-COMP:12418"/>
        <dbReference type="Rhea" id="RHEA-COMP:12419"/>
        <dbReference type="ChEBI" id="CHEBI:15378"/>
        <dbReference type="ChEBI" id="CHEBI:57856"/>
        <dbReference type="ChEBI" id="CHEBI:59789"/>
        <dbReference type="ChEBI" id="CHEBI:90615"/>
        <dbReference type="ChEBI" id="CHEBI:90616"/>
        <dbReference type="EC" id="2.1.1.72"/>
    </reaction>
</comment>
<dbReference type="GO" id="GO:1904047">
    <property type="term" value="F:S-adenosyl-L-methionine binding"/>
    <property type="evidence" value="ECO:0007669"/>
    <property type="project" value="TreeGrafter"/>
</dbReference>
<dbReference type="Pfam" id="PF02086">
    <property type="entry name" value="MethyltransfD12"/>
    <property type="match status" value="1"/>
</dbReference>
<evidence type="ECO:0000256" key="5">
    <source>
        <dbReference type="ARBA" id="ARBA00022691"/>
    </source>
</evidence>
<dbReference type="Gene3D" id="3.40.50.150">
    <property type="entry name" value="Vaccinia Virus protein VP39"/>
    <property type="match status" value="1"/>
</dbReference>
<name>A0A923J1X5_CLOTT</name>
<dbReference type="InterPro" id="IPR007637">
    <property type="entry name" value="Restrct_endonuc_II_DpnII-like"/>
</dbReference>
<dbReference type="PANTHER" id="PTHR30481:SF3">
    <property type="entry name" value="DNA ADENINE METHYLASE"/>
    <property type="match status" value="1"/>
</dbReference>
<evidence type="ECO:0000259" key="7">
    <source>
        <dbReference type="Pfam" id="PF04556"/>
    </source>
</evidence>
<dbReference type="EMBL" id="JAAZWO010000033">
    <property type="protein sequence ID" value="MBC2399686.1"/>
    <property type="molecule type" value="Genomic_DNA"/>
</dbReference>
<comment type="caution">
    <text evidence="8">The sequence shown here is derived from an EMBL/GenBank/DDBJ whole genome shotgun (WGS) entry which is preliminary data.</text>
</comment>
<dbReference type="GO" id="GO:0009307">
    <property type="term" value="P:DNA restriction-modification system"/>
    <property type="evidence" value="ECO:0007669"/>
    <property type="project" value="InterPro"/>
</dbReference>
<dbReference type="GO" id="GO:0009036">
    <property type="term" value="F:type II site-specific deoxyribonuclease activity"/>
    <property type="evidence" value="ECO:0007669"/>
    <property type="project" value="InterPro"/>
</dbReference>
<dbReference type="PRINTS" id="PR00505">
    <property type="entry name" value="D12N6MTFRASE"/>
</dbReference>
<dbReference type="InterPro" id="IPR023095">
    <property type="entry name" value="Ade_MeTrfase_dom_2"/>
</dbReference>
<comment type="similarity">
    <text evidence="1">Belongs to the N(4)/N(6)-methyltransferase family.</text>
</comment>
<dbReference type="AlphaFoldDB" id="A0A923J1X5"/>
<evidence type="ECO:0000256" key="2">
    <source>
        <dbReference type="ARBA" id="ARBA00011900"/>
    </source>
</evidence>
<dbReference type="SUPFAM" id="SSF53335">
    <property type="entry name" value="S-adenosyl-L-methionine-dependent methyltransferases"/>
    <property type="match status" value="1"/>
</dbReference>
<dbReference type="GO" id="GO:0009007">
    <property type="term" value="F:site-specific DNA-methyltransferase (adenine-specific) activity"/>
    <property type="evidence" value="ECO:0007669"/>
    <property type="project" value="UniProtKB-EC"/>
</dbReference>
<keyword evidence="3 8" id="KW-0489">Methyltransferase</keyword>
<dbReference type="Gene3D" id="1.10.1020.10">
    <property type="entry name" value="Adenine-specific Methyltransferase, Domain 2"/>
    <property type="match status" value="1"/>
</dbReference>
<dbReference type="Proteomes" id="UP000563151">
    <property type="component" value="Unassembled WGS sequence"/>
</dbReference>
<dbReference type="GO" id="GO:0032259">
    <property type="term" value="P:methylation"/>
    <property type="evidence" value="ECO:0007669"/>
    <property type="project" value="UniProtKB-KW"/>
</dbReference>
<keyword evidence="4 8" id="KW-0808">Transferase</keyword>
<feature type="domain" description="Restriction endonuclease type II DpnII-like" evidence="7">
    <location>
        <begin position="336"/>
        <end position="629"/>
    </location>
</feature>
<evidence type="ECO:0000256" key="3">
    <source>
        <dbReference type="ARBA" id="ARBA00022603"/>
    </source>
</evidence>
<reference evidence="8 9" key="1">
    <citation type="submission" date="2020-04" db="EMBL/GenBank/DDBJ databases">
        <title>Genomic insights into acetone-butanol-ethanol (ABE) fermentation by sequencing solventogenic clostridia strains.</title>
        <authorList>
            <person name="Brown S."/>
        </authorList>
    </citation>
    <scope>NUCLEOTIDE SEQUENCE [LARGE SCALE GENOMIC DNA]</scope>
    <source>
        <strain evidence="8 9">DJ011</strain>
    </source>
</reference>
<evidence type="ECO:0000256" key="1">
    <source>
        <dbReference type="ARBA" id="ARBA00006594"/>
    </source>
</evidence>
<proteinExistence type="inferred from homology"/>
<dbReference type="GO" id="GO:0043565">
    <property type="term" value="F:sequence-specific DNA binding"/>
    <property type="evidence" value="ECO:0007669"/>
    <property type="project" value="TreeGrafter"/>
</dbReference>